<gene>
    <name evidence="6" type="ORF">LIP_2546</name>
</gene>
<evidence type="ECO:0000259" key="5">
    <source>
        <dbReference type="Pfam" id="PF01168"/>
    </source>
</evidence>
<dbReference type="PATRIC" id="fig|1555112.3.peg.2585"/>
<dbReference type="GO" id="GO:0030170">
    <property type="term" value="F:pyridoxal phosphate binding"/>
    <property type="evidence" value="ECO:0007669"/>
    <property type="project" value="UniProtKB-UniRule"/>
</dbReference>
<dbReference type="RefSeq" id="WP_068138634.1">
    <property type="nucleotide sequence ID" value="NZ_AP014924.1"/>
</dbReference>
<evidence type="ECO:0000313" key="7">
    <source>
        <dbReference type="Proteomes" id="UP000065807"/>
    </source>
</evidence>
<dbReference type="Proteomes" id="UP000065807">
    <property type="component" value="Chromosome"/>
</dbReference>
<reference evidence="7" key="1">
    <citation type="submission" date="2015-07" db="EMBL/GenBank/DDBJ databases">
        <title>Complete genome sequence and phylogenetic analysis of Limnochorda pilosa.</title>
        <authorList>
            <person name="Watanabe M."/>
            <person name="Kojima H."/>
            <person name="Fukui M."/>
        </authorList>
    </citation>
    <scope>NUCLEOTIDE SEQUENCE [LARGE SCALE GENOMIC DNA]</scope>
    <source>
        <strain evidence="7">HC45</strain>
    </source>
</reference>
<dbReference type="STRING" id="1555112.LIP_2546"/>
<keyword evidence="1 2" id="KW-0663">Pyridoxal phosphate</keyword>
<dbReference type="HAMAP" id="MF_02087">
    <property type="entry name" value="PLP_homeostasis"/>
    <property type="match status" value="1"/>
</dbReference>
<comment type="function">
    <text evidence="2">Pyridoxal 5'-phosphate (PLP)-binding protein, which is involved in PLP homeostasis.</text>
</comment>
<name>A0A0K2SMN5_LIMPI</name>
<dbReference type="PANTHER" id="PTHR10146:SF14">
    <property type="entry name" value="PYRIDOXAL PHOSPHATE HOMEOSTASIS PROTEIN"/>
    <property type="match status" value="1"/>
</dbReference>
<feature type="modified residue" description="N6-(pyridoxal phosphate)lysine" evidence="2 3">
    <location>
        <position position="36"/>
    </location>
</feature>
<dbReference type="InterPro" id="IPR001608">
    <property type="entry name" value="Ala_racemase_N"/>
</dbReference>
<dbReference type="InterPro" id="IPR029066">
    <property type="entry name" value="PLP-binding_barrel"/>
</dbReference>
<dbReference type="KEGG" id="lpil:LIP_2546"/>
<keyword evidence="7" id="KW-1185">Reference proteome</keyword>
<evidence type="ECO:0000256" key="3">
    <source>
        <dbReference type="PIRSR" id="PIRSR004848-1"/>
    </source>
</evidence>
<dbReference type="Gene3D" id="3.20.20.10">
    <property type="entry name" value="Alanine racemase"/>
    <property type="match status" value="1"/>
</dbReference>
<dbReference type="CDD" id="cd00635">
    <property type="entry name" value="PLPDE_III_YBL036c_like"/>
    <property type="match status" value="1"/>
</dbReference>
<dbReference type="NCBIfam" id="TIGR00044">
    <property type="entry name" value="YggS family pyridoxal phosphate-dependent enzyme"/>
    <property type="match status" value="1"/>
</dbReference>
<evidence type="ECO:0000313" key="6">
    <source>
        <dbReference type="EMBL" id="BAS28376.1"/>
    </source>
</evidence>
<sequence length="232" mass="25572">MSDVGSRLQQVRARIEVAAARAGRDPSQVVVVAVTKGHPPARVDEVLEAGLDQIGENRVQEARAKQPQVRRPATWRLIGPLQRNKVRWALELFDWLDAIDRWEVAADVSRRGAQAGKTVPVLIEVNAGGEVQKHGLAPEAVDAFFSRLGDLPGLRVQGLMTVAPLGEDPEAARPVFRRMRELRERLRDRWGLALPWLSMGMSHDFEVAVEEGANMVRLGTALLGPRPATPGR</sequence>
<comment type="similarity">
    <text evidence="2 4">Belongs to the pyridoxal phosphate-binding protein YggS/PROSC family.</text>
</comment>
<dbReference type="Pfam" id="PF01168">
    <property type="entry name" value="Ala_racemase_N"/>
    <property type="match status" value="1"/>
</dbReference>
<comment type="cofactor">
    <cofactor evidence="3">
        <name>pyridoxal 5'-phosphate</name>
        <dbReference type="ChEBI" id="CHEBI:597326"/>
    </cofactor>
</comment>
<dbReference type="SUPFAM" id="SSF51419">
    <property type="entry name" value="PLP-binding barrel"/>
    <property type="match status" value="1"/>
</dbReference>
<dbReference type="AlphaFoldDB" id="A0A0K2SMN5"/>
<reference evidence="7" key="2">
    <citation type="journal article" date="2016" name="Int. J. Syst. Evol. Microbiol.">
        <title>Complete genome sequence and cell structure of Limnochorda pilosa, a Gram-negative spore-former within the phylum Firmicutes.</title>
        <authorList>
            <person name="Watanabe M."/>
            <person name="Kojima H."/>
            <person name="Fukui M."/>
        </authorList>
    </citation>
    <scope>NUCLEOTIDE SEQUENCE [LARGE SCALE GENOMIC DNA]</scope>
    <source>
        <strain evidence="7">HC45</strain>
    </source>
</reference>
<evidence type="ECO:0000256" key="1">
    <source>
        <dbReference type="ARBA" id="ARBA00022898"/>
    </source>
</evidence>
<dbReference type="PIRSF" id="PIRSF004848">
    <property type="entry name" value="YBL036c_PLPDEIII"/>
    <property type="match status" value="1"/>
</dbReference>
<evidence type="ECO:0000256" key="4">
    <source>
        <dbReference type="RuleBase" id="RU004514"/>
    </source>
</evidence>
<dbReference type="EMBL" id="AP014924">
    <property type="protein sequence ID" value="BAS28376.1"/>
    <property type="molecule type" value="Genomic_DNA"/>
</dbReference>
<organism evidence="6 7">
    <name type="scientific">Limnochorda pilosa</name>
    <dbReference type="NCBI Taxonomy" id="1555112"/>
    <lineage>
        <taxon>Bacteria</taxon>
        <taxon>Bacillati</taxon>
        <taxon>Bacillota</taxon>
        <taxon>Limnochordia</taxon>
        <taxon>Limnochordales</taxon>
        <taxon>Limnochordaceae</taxon>
        <taxon>Limnochorda</taxon>
    </lineage>
</organism>
<dbReference type="PANTHER" id="PTHR10146">
    <property type="entry name" value="PROLINE SYNTHETASE CO-TRANSCRIBED BACTERIAL HOMOLOG PROTEIN"/>
    <property type="match status" value="1"/>
</dbReference>
<protein>
    <recommendedName>
        <fullName evidence="2">Pyridoxal phosphate homeostasis protein</fullName>
        <shortName evidence="2">PLP homeostasis protein</shortName>
    </recommendedName>
</protein>
<dbReference type="InterPro" id="IPR011078">
    <property type="entry name" value="PyrdxlP_homeostasis"/>
</dbReference>
<feature type="domain" description="Alanine racemase N-terminal" evidence="5">
    <location>
        <begin position="8"/>
        <end position="227"/>
    </location>
</feature>
<accession>A0A0K2SMN5</accession>
<proteinExistence type="inferred from homology"/>
<evidence type="ECO:0000256" key="2">
    <source>
        <dbReference type="HAMAP-Rule" id="MF_02087"/>
    </source>
</evidence>